<keyword evidence="1" id="KW-0472">Membrane</keyword>
<gene>
    <name evidence="2" type="ORF">FHR21_001858</name>
</gene>
<reference evidence="2 3" key="1">
    <citation type="submission" date="2020-08" db="EMBL/GenBank/DDBJ databases">
        <title>Genomic Encyclopedia of Type Strains, Phase IV (KMG-IV): sequencing the most valuable type-strain genomes for metagenomic binning, comparative biology and taxonomic classification.</title>
        <authorList>
            <person name="Goeker M."/>
        </authorList>
    </citation>
    <scope>NUCLEOTIDE SEQUENCE [LARGE SCALE GENOMIC DNA]</scope>
    <source>
        <strain evidence="2 3">DSM 27163</strain>
    </source>
</reference>
<accession>A0A7W9B5S8</accession>
<dbReference type="AlphaFoldDB" id="A0A7W9B5S8"/>
<dbReference type="EMBL" id="JACIJH010000004">
    <property type="protein sequence ID" value="MBB5706506.1"/>
    <property type="molecule type" value="Genomic_DNA"/>
</dbReference>
<evidence type="ECO:0000313" key="3">
    <source>
        <dbReference type="Proteomes" id="UP000537161"/>
    </source>
</evidence>
<sequence length="133" mass="15026">MRLANRRWAVARILFGLFFLYAPLMVIVQFGGQNPPETMPAASDFASALDRTGFMNPLIIGTMLMGGAALLFERSAPVGLILLGPSIAVIAGFHWFLTGKLVWGSIWPVWFLLLVWHHRDVFSRLWVPRMRED</sequence>
<feature type="transmembrane region" description="Helical" evidence="1">
    <location>
        <begin position="52"/>
        <end position="72"/>
    </location>
</feature>
<protein>
    <recommendedName>
        <fullName evidence="4">DoxX family protein</fullName>
    </recommendedName>
</protein>
<comment type="caution">
    <text evidence="2">The sequence shown here is derived from an EMBL/GenBank/DDBJ whole genome shotgun (WGS) entry which is preliminary data.</text>
</comment>
<organism evidence="2 3">
    <name type="scientific">Sphingopyxis panaciterrulae</name>
    <dbReference type="NCBI Taxonomy" id="462372"/>
    <lineage>
        <taxon>Bacteria</taxon>
        <taxon>Pseudomonadati</taxon>
        <taxon>Pseudomonadota</taxon>
        <taxon>Alphaproteobacteria</taxon>
        <taxon>Sphingomonadales</taxon>
        <taxon>Sphingomonadaceae</taxon>
        <taxon>Sphingopyxis</taxon>
    </lineage>
</organism>
<evidence type="ECO:0000313" key="2">
    <source>
        <dbReference type="EMBL" id="MBB5706506.1"/>
    </source>
</evidence>
<evidence type="ECO:0000256" key="1">
    <source>
        <dbReference type="SAM" id="Phobius"/>
    </source>
</evidence>
<dbReference type="Proteomes" id="UP000537161">
    <property type="component" value="Unassembled WGS sequence"/>
</dbReference>
<proteinExistence type="predicted"/>
<keyword evidence="3" id="KW-1185">Reference proteome</keyword>
<name>A0A7W9B5S8_9SPHN</name>
<evidence type="ECO:0008006" key="4">
    <source>
        <dbReference type="Google" id="ProtNLM"/>
    </source>
</evidence>
<feature type="transmembrane region" description="Helical" evidence="1">
    <location>
        <begin position="79"/>
        <end position="97"/>
    </location>
</feature>
<feature type="transmembrane region" description="Helical" evidence="1">
    <location>
        <begin position="103"/>
        <end position="122"/>
    </location>
</feature>
<keyword evidence="1" id="KW-0812">Transmembrane</keyword>
<keyword evidence="1" id="KW-1133">Transmembrane helix</keyword>
<feature type="transmembrane region" description="Helical" evidence="1">
    <location>
        <begin position="12"/>
        <end position="32"/>
    </location>
</feature>
<dbReference type="RefSeq" id="WP_184097458.1">
    <property type="nucleotide sequence ID" value="NZ_JACIJH010000004.1"/>
</dbReference>